<proteinExistence type="predicted"/>
<organism evidence="1 2">
    <name type="scientific">Brachionus plicatilis</name>
    <name type="common">Marine rotifer</name>
    <name type="synonym">Brachionus muelleri</name>
    <dbReference type="NCBI Taxonomy" id="10195"/>
    <lineage>
        <taxon>Eukaryota</taxon>
        <taxon>Metazoa</taxon>
        <taxon>Spiralia</taxon>
        <taxon>Gnathifera</taxon>
        <taxon>Rotifera</taxon>
        <taxon>Eurotatoria</taxon>
        <taxon>Monogononta</taxon>
        <taxon>Pseudotrocha</taxon>
        <taxon>Ploima</taxon>
        <taxon>Brachionidae</taxon>
        <taxon>Brachionus</taxon>
    </lineage>
</organism>
<comment type="caution">
    <text evidence="1">The sequence shown here is derived from an EMBL/GenBank/DDBJ whole genome shotgun (WGS) entry which is preliminary data.</text>
</comment>
<keyword evidence="2" id="KW-1185">Reference proteome</keyword>
<evidence type="ECO:0000313" key="2">
    <source>
        <dbReference type="Proteomes" id="UP000276133"/>
    </source>
</evidence>
<gene>
    <name evidence="1" type="ORF">BpHYR1_022208</name>
</gene>
<sequence length="73" mass="8321">MKNLKAEHYYYPIQNFTLKTSCEGNKKILFTCLVKSWFESVYICTLNSSCSNNCFSASVSRSDHLLGGMPAIW</sequence>
<reference evidence="1 2" key="1">
    <citation type="journal article" date="2018" name="Sci. Rep.">
        <title>Genomic signatures of local adaptation to the degree of environmental predictability in rotifers.</title>
        <authorList>
            <person name="Franch-Gras L."/>
            <person name="Hahn C."/>
            <person name="Garcia-Roger E.M."/>
            <person name="Carmona M.J."/>
            <person name="Serra M."/>
            <person name="Gomez A."/>
        </authorList>
    </citation>
    <scope>NUCLEOTIDE SEQUENCE [LARGE SCALE GENOMIC DNA]</scope>
    <source>
        <strain evidence="1">HYR1</strain>
    </source>
</reference>
<dbReference type="Proteomes" id="UP000276133">
    <property type="component" value="Unassembled WGS sequence"/>
</dbReference>
<accession>A0A3M7S1E0</accession>
<dbReference type="AlphaFoldDB" id="A0A3M7S1E0"/>
<dbReference type="EMBL" id="REGN01002221">
    <property type="protein sequence ID" value="RNA29468.1"/>
    <property type="molecule type" value="Genomic_DNA"/>
</dbReference>
<protein>
    <submittedName>
        <fullName evidence="1">Uncharacterized protein</fullName>
    </submittedName>
</protein>
<name>A0A3M7S1E0_BRAPC</name>
<evidence type="ECO:0000313" key="1">
    <source>
        <dbReference type="EMBL" id="RNA29468.1"/>
    </source>
</evidence>